<accession>A0ABQ7AAK6</accession>
<protein>
    <submittedName>
        <fullName evidence="1">Uncharacterized protein</fullName>
    </submittedName>
</protein>
<proteinExistence type="predicted"/>
<reference evidence="1 2" key="1">
    <citation type="journal article" date="2020" name="BMC Genomics">
        <title>Intraspecific diversification of the crop wild relative Brassica cretica Lam. using demographic model selection.</title>
        <authorList>
            <person name="Kioukis A."/>
            <person name="Michalopoulou V.A."/>
            <person name="Briers L."/>
            <person name="Pirintsos S."/>
            <person name="Studholme D.J."/>
            <person name="Pavlidis P."/>
            <person name="Sarris P.F."/>
        </authorList>
    </citation>
    <scope>NUCLEOTIDE SEQUENCE [LARGE SCALE GENOMIC DNA]</scope>
    <source>
        <strain evidence="2">cv. PFS-1207/04</strain>
    </source>
</reference>
<sequence length="88" mass="9513">MKGKKTAIGKVGVAAAVPSTINNINATVGLRGFSGRTMRSLKCSQLQRQVVSPLRLQQMHPVITESIFWTPSYLVQVAEDPPSLTHPA</sequence>
<evidence type="ECO:0000313" key="1">
    <source>
        <dbReference type="EMBL" id="KAF3494635.1"/>
    </source>
</evidence>
<evidence type="ECO:0000313" key="2">
    <source>
        <dbReference type="Proteomes" id="UP000266723"/>
    </source>
</evidence>
<comment type="caution">
    <text evidence="1">The sequence shown here is derived from an EMBL/GenBank/DDBJ whole genome shotgun (WGS) entry which is preliminary data.</text>
</comment>
<dbReference type="Proteomes" id="UP000266723">
    <property type="component" value="Unassembled WGS sequence"/>
</dbReference>
<name>A0ABQ7AAK6_BRACR</name>
<dbReference type="EMBL" id="QGKV02002055">
    <property type="protein sequence ID" value="KAF3494635.1"/>
    <property type="molecule type" value="Genomic_DNA"/>
</dbReference>
<keyword evidence="2" id="KW-1185">Reference proteome</keyword>
<gene>
    <name evidence="1" type="ORF">DY000_02052129</name>
</gene>
<organism evidence="1 2">
    <name type="scientific">Brassica cretica</name>
    <name type="common">Mustard</name>
    <dbReference type="NCBI Taxonomy" id="69181"/>
    <lineage>
        <taxon>Eukaryota</taxon>
        <taxon>Viridiplantae</taxon>
        <taxon>Streptophyta</taxon>
        <taxon>Embryophyta</taxon>
        <taxon>Tracheophyta</taxon>
        <taxon>Spermatophyta</taxon>
        <taxon>Magnoliopsida</taxon>
        <taxon>eudicotyledons</taxon>
        <taxon>Gunneridae</taxon>
        <taxon>Pentapetalae</taxon>
        <taxon>rosids</taxon>
        <taxon>malvids</taxon>
        <taxon>Brassicales</taxon>
        <taxon>Brassicaceae</taxon>
        <taxon>Brassiceae</taxon>
        <taxon>Brassica</taxon>
    </lineage>
</organism>